<comment type="similarity">
    <text evidence="4">Belongs to the RNase H family.</text>
</comment>
<gene>
    <name evidence="14" type="ORF">DAEQUDRAFT_641195</name>
</gene>
<keyword evidence="10" id="KW-0378">Hydrolase</keyword>
<dbReference type="InterPro" id="IPR011320">
    <property type="entry name" value="RNase_H1_N"/>
</dbReference>
<evidence type="ECO:0000256" key="9">
    <source>
        <dbReference type="ARBA" id="ARBA00022759"/>
    </source>
</evidence>
<dbReference type="Pfam" id="PF00075">
    <property type="entry name" value="RNase_H"/>
    <property type="match status" value="1"/>
</dbReference>
<protein>
    <recommendedName>
        <fullName evidence="6">Ribonuclease H</fullName>
        <ecNumber evidence="5">3.1.26.4</ecNumber>
    </recommendedName>
</protein>
<dbReference type="EC" id="3.1.26.4" evidence="5"/>
<evidence type="ECO:0000256" key="5">
    <source>
        <dbReference type="ARBA" id="ARBA00012180"/>
    </source>
</evidence>
<dbReference type="PANTHER" id="PTHR10642:SF26">
    <property type="entry name" value="RIBONUCLEASE H1"/>
    <property type="match status" value="1"/>
</dbReference>
<dbReference type="Gene3D" id="3.30.420.10">
    <property type="entry name" value="Ribonuclease H-like superfamily/Ribonuclease H"/>
    <property type="match status" value="1"/>
</dbReference>
<dbReference type="PANTHER" id="PTHR10642">
    <property type="entry name" value="RIBONUCLEASE H1"/>
    <property type="match status" value="1"/>
</dbReference>
<dbReference type="InterPro" id="IPR036397">
    <property type="entry name" value="RNaseH_sf"/>
</dbReference>
<comment type="cofactor">
    <cofactor evidence="2">
        <name>Mg(2+)</name>
        <dbReference type="ChEBI" id="CHEBI:18420"/>
    </cofactor>
</comment>
<feature type="domain" description="RNase H type-1" evidence="13">
    <location>
        <begin position="110"/>
        <end position="260"/>
    </location>
</feature>
<evidence type="ECO:0000256" key="6">
    <source>
        <dbReference type="ARBA" id="ARBA00017721"/>
    </source>
</evidence>
<dbReference type="STRING" id="1314783.A0A165QRW5"/>
<evidence type="ECO:0000256" key="4">
    <source>
        <dbReference type="ARBA" id="ARBA00005300"/>
    </source>
</evidence>
<dbReference type="GO" id="GO:0003676">
    <property type="term" value="F:nucleic acid binding"/>
    <property type="evidence" value="ECO:0007669"/>
    <property type="project" value="InterPro"/>
</dbReference>
<dbReference type="Proteomes" id="UP000076727">
    <property type="component" value="Unassembled WGS sequence"/>
</dbReference>
<dbReference type="GO" id="GO:0043137">
    <property type="term" value="P:DNA replication, removal of RNA primer"/>
    <property type="evidence" value="ECO:0007669"/>
    <property type="project" value="TreeGrafter"/>
</dbReference>
<evidence type="ECO:0000313" key="14">
    <source>
        <dbReference type="EMBL" id="KZT69846.1"/>
    </source>
</evidence>
<keyword evidence="8" id="KW-0479">Metal-binding</keyword>
<feature type="compositionally biased region" description="Low complexity" evidence="12">
    <location>
        <begin position="68"/>
        <end position="84"/>
    </location>
</feature>
<reference evidence="14 15" key="1">
    <citation type="journal article" date="2016" name="Mol. Biol. Evol.">
        <title>Comparative Genomics of Early-Diverging Mushroom-Forming Fungi Provides Insights into the Origins of Lignocellulose Decay Capabilities.</title>
        <authorList>
            <person name="Nagy L.G."/>
            <person name="Riley R."/>
            <person name="Tritt A."/>
            <person name="Adam C."/>
            <person name="Daum C."/>
            <person name="Floudas D."/>
            <person name="Sun H."/>
            <person name="Yadav J.S."/>
            <person name="Pangilinan J."/>
            <person name="Larsson K.H."/>
            <person name="Matsuura K."/>
            <person name="Barry K."/>
            <person name="Labutti K."/>
            <person name="Kuo R."/>
            <person name="Ohm R.A."/>
            <person name="Bhattacharya S.S."/>
            <person name="Shirouzu T."/>
            <person name="Yoshinaga Y."/>
            <person name="Martin F.M."/>
            <person name="Grigoriev I.V."/>
            <person name="Hibbett D.S."/>
        </authorList>
    </citation>
    <scope>NUCLEOTIDE SEQUENCE [LARGE SCALE GENOMIC DNA]</scope>
    <source>
        <strain evidence="14 15">L-15889</strain>
    </source>
</reference>
<dbReference type="SUPFAM" id="SSF55658">
    <property type="entry name" value="L9 N-domain-like"/>
    <property type="match status" value="1"/>
</dbReference>
<evidence type="ECO:0000256" key="8">
    <source>
        <dbReference type="ARBA" id="ARBA00022723"/>
    </source>
</evidence>
<evidence type="ECO:0000313" key="15">
    <source>
        <dbReference type="Proteomes" id="UP000076727"/>
    </source>
</evidence>
<dbReference type="EMBL" id="KV429055">
    <property type="protein sequence ID" value="KZT69846.1"/>
    <property type="molecule type" value="Genomic_DNA"/>
</dbReference>
<dbReference type="AlphaFoldDB" id="A0A165QRW5"/>
<accession>A0A165QRW5</accession>
<dbReference type="InterPro" id="IPR002156">
    <property type="entry name" value="RNaseH_domain"/>
</dbReference>
<evidence type="ECO:0000259" key="13">
    <source>
        <dbReference type="PROSITE" id="PS50879"/>
    </source>
</evidence>
<dbReference type="InterPro" id="IPR017067">
    <property type="entry name" value="RNase_H1_euk"/>
</dbReference>
<dbReference type="OrthoDB" id="245563at2759"/>
<dbReference type="PIRSF" id="PIRSF036852">
    <property type="entry name" value="Ribonuclease_H1_euk"/>
    <property type="match status" value="1"/>
</dbReference>
<dbReference type="GO" id="GO:0000287">
    <property type="term" value="F:magnesium ion binding"/>
    <property type="evidence" value="ECO:0007669"/>
    <property type="project" value="InterPro"/>
</dbReference>
<feature type="non-terminal residue" evidence="14">
    <location>
        <position position="1"/>
    </location>
</feature>
<evidence type="ECO:0000256" key="12">
    <source>
        <dbReference type="SAM" id="MobiDB-lite"/>
    </source>
</evidence>
<dbReference type="SUPFAM" id="SSF53098">
    <property type="entry name" value="Ribonuclease H-like"/>
    <property type="match status" value="1"/>
</dbReference>
<keyword evidence="7" id="KW-0540">Nuclease</keyword>
<feature type="region of interest" description="Disordered" evidence="12">
    <location>
        <begin position="68"/>
        <end position="103"/>
    </location>
</feature>
<keyword evidence="15" id="KW-1185">Reference proteome</keyword>
<dbReference type="PROSITE" id="PS50879">
    <property type="entry name" value="RNASE_H_1"/>
    <property type="match status" value="1"/>
</dbReference>
<dbReference type="GO" id="GO:0004523">
    <property type="term" value="F:RNA-DNA hybrid ribonuclease activity"/>
    <property type="evidence" value="ECO:0007669"/>
    <property type="project" value="UniProtKB-EC"/>
</dbReference>
<feature type="non-terminal residue" evidence="14">
    <location>
        <position position="279"/>
    </location>
</feature>
<evidence type="ECO:0000256" key="10">
    <source>
        <dbReference type="ARBA" id="ARBA00022801"/>
    </source>
</evidence>
<evidence type="ECO:0000256" key="1">
    <source>
        <dbReference type="ARBA" id="ARBA00000077"/>
    </source>
</evidence>
<dbReference type="Pfam" id="PF01693">
    <property type="entry name" value="Cauli_VI"/>
    <property type="match status" value="1"/>
</dbReference>
<dbReference type="InterPro" id="IPR012337">
    <property type="entry name" value="RNaseH-like_sf"/>
</dbReference>
<dbReference type="InterPro" id="IPR037056">
    <property type="entry name" value="RNase_H1_N_sf"/>
</dbReference>
<comment type="catalytic activity">
    <reaction evidence="1">
        <text>Endonucleolytic cleavage to 5'-phosphomonoester.</text>
        <dbReference type="EC" id="3.1.26.4"/>
    </reaction>
</comment>
<proteinExistence type="inferred from homology"/>
<name>A0A165QRW5_9APHY</name>
<dbReference type="InterPro" id="IPR009027">
    <property type="entry name" value="Ribosomal_bL9/RNase_H1_N"/>
</dbReference>
<comment type="function">
    <text evidence="3">Endonuclease that specifically degrades the RNA of RNA-DNA hybrids.</text>
</comment>
<evidence type="ECO:0000256" key="7">
    <source>
        <dbReference type="ARBA" id="ARBA00022722"/>
    </source>
</evidence>
<sequence>YAVAKGRQPGLYMTWCICSVQVSGFPGAKYKKCANAAEAEAWMVSAEKGKGRESAGMSIAAAAPPAVRTTAAASPAGPASRTSAEPAAQPEPLSPKKRKRGLVGQPVADETGWTIVYCDGACKGNGQVGSVAGVGVWWGRGDERNMAERCPGGQTNNRAELIAIVRVLETTPHDKQPLLIKTDSQYSINCFQTWLPGWIAKDWKNSKGDTVKNKELIQYLSALLDQRALEGQRVRLQYVRGHAGEEGNEGADWLANVGATRPALQERDWDNLREAVINT</sequence>
<organism evidence="14 15">
    <name type="scientific">Daedalea quercina L-15889</name>
    <dbReference type="NCBI Taxonomy" id="1314783"/>
    <lineage>
        <taxon>Eukaryota</taxon>
        <taxon>Fungi</taxon>
        <taxon>Dikarya</taxon>
        <taxon>Basidiomycota</taxon>
        <taxon>Agaricomycotina</taxon>
        <taxon>Agaricomycetes</taxon>
        <taxon>Polyporales</taxon>
        <taxon>Fomitopsis</taxon>
    </lineage>
</organism>
<dbReference type="InterPro" id="IPR050092">
    <property type="entry name" value="RNase_H"/>
</dbReference>
<dbReference type="Gene3D" id="3.40.970.10">
    <property type="entry name" value="Ribonuclease H1, N-terminal domain"/>
    <property type="match status" value="1"/>
</dbReference>
<keyword evidence="9" id="KW-0255">Endonuclease</keyword>
<evidence type="ECO:0000256" key="11">
    <source>
        <dbReference type="ARBA" id="ARBA00022842"/>
    </source>
</evidence>
<evidence type="ECO:0000256" key="2">
    <source>
        <dbReference type="ARBA" id="ARBA00001946"/>
    </source>
</evidence>
<evidence type="ECO:0000256" key="3">
    <source>
        <dbReference type="ARBA" id="ARBA00004065"/>
    </source>
</evidence>
<keyword evidence="11" id="KW-0460">Magnesium</keyword>
<dbReference type="FunFam" id="3.40.970.10:FF:000002">
    <property type="entry name" value="Ribonuclease H"/>
    <property type="match status" value="1"/>
</dbReference>
<dbReference type="CDD" id="cd09280">
    <property type="entry name" value="RNase_HI_eukaryote_like"/>
    <property type="match status" value="1"/>
</dbReference>